<sequence>MAARKPAASSSNDSQLASFLMLSVAILVGALVLGGYWMQQQRADQAELRQQAAVYETYLYNTRNTPAPAPEAPSRAAQAQQVRQYLLDHPAVTPGPGFNRPGVQSTGKTIVDAIDSAKAP</sequence>
<keyword evidence="2" id="KW-0472">Membrane</keyword>
<gene>
    <name evidence="3" type="ORF">AX13_04210</name>
</gene>
<reference evidence="3 4" key="1">
    <citation type="submission" date="2014-01" db="EMBL/GenBank/DDBJ databases">
        <title>Interspecies Systems Biology Uncovers Metabolites Affecting C. elegans Gene Expression and Life History Traits.</title>
        <authorList>
            <person name="Watson E."/>
            <person name="Macneil L.T."/>
            <person name="Ritter A.D."/>
            <person name="Yilmaz L.S."/>
            <person name="Rosebrock A.P."/>
            <person name="Caudy A.A."/>
            <person name="Walhout A.J."/>
        </authorList>
    </citation>
    <scope>NUCLEOTIDE SEQUENCE [LARGE SCALE GENOMIC DNA]</scope>
    <source>
        <strain evidence="3 4">DA1877</strain>
    </source>
</reference>
<feature type="transmembrane region" description="Helical" evidence="2">
    <location>
        <begin position="16"/>
        <end position="38"/>
    </location>
</feature>
<evidence type="ECO:0000256" key="1">
    <source>
        <dbReference type="SAM" id="MobiDB-lite"/>
    </source>
</evidence>
<organism evidence="3 4">
    <name type="scientific">Comamonas aquatica DA1877</name>
    <dbReference type="NCBI Taxonomy" id="1457173"/>
    <lineage>
        <taxon>Bacteria</taxon>
        <taxon>Pseudomonadati</taxon>
        <taxon>Pseudomonadota</taxon>
        <taxon>Betaproteobacteria</taxon>
        <taxon>Burkholderiales</taxon>
        <taxon>Comamonadaceae</taxon>
        <taxon>Comamonas</taxon>
    </lineage>
</organism>
<protein>
    <submittedName>
        <fullName evidence="3">Uncharacterized protein</fullName>
    </submittedName>
</protein>
<dbReference type="RefSeq" id="WP_043384762.1">
    <property type="nucleotide sequence ID" value="NZ_JBOK01000014.1"/>
</dbReference>
<name>A0A014MD45_9BURK</name>
<accession>A0A014MD45</accession>
<keyword evidence="4" id="KW-1185">Reference proteome</keyword>
<comment type="caution">
    <text evidence="3">The sequence shown here is derived from an EMBL/GenBank/DDBJ whole genome shotgun (WGS) entry which is preliminary data.</text>
</comment>
<keyword evidence="2" id="KW-0812">Transmembrane</keyword>
<feature type="region of interest" description="Disordered" evidence="1">
    <location>
        <begin position="90"/>
        <end position="120"/>
    </location>
</feature>
<evidence type="ECO:0000313" key="3">
    <source>
        <dbReference type="EMBL" id="EXU79666.1"/>
    </source>
</evidence>
<dbReference type="Proteomes" id="UP000020766">
    <property type="component" value="Unassembled WGS sequence"/>
</dbReference>
<evidence type="ECO:0000256" key="2">
    <source>
        <dbReference type="SAM" id="Phobius"/>
    </source>
</evidence>
<dbReference type="AlphaFoldDB" id="A0A014MD45"/>
<dbReference type="EMBL" id="JBOK01000014">
    <property type="protein sequence ID" value="EXU79666.1"/>
    <property type="molecule type" value="Genomic_DNA"/>
</dbReference>
<keyword evidence="2" id="KW-1133">Transmembrane helix</keyword>
<proteinExistence type="predicted"/>
<dbReference type="PATRIC" id="fig|1457173.3.peg.2515"/>
<evidence type="ECO:0000313" key="4">
    <source>
        <dbReference type="Proteomes" id="UP000020766"/>
    </source>
</evidence>